<reference evidence="1 2" key="1">
    <citation type="journal article" date="2014" name="Int. J. Syst. Evol. Microbiol.">
        <title>Complete genome sequence of Corynebacterium casei LMG S-19264T (=DSM 44701T), isolated from a smear-ripened cheese.</title>
        <authorList>
            <consortium name="US DOE Joint Genome Institute (JGI-PGF)"/>
            <person name="Walter F."/>
            <person name="Albersmeier A."/>
            <person name="Kalinowski J."/>
            <person name="Ruckert C."/>
        </authorList>
    </citation>
    <scope>NUCLEOTIDE SEQUENCE [LARGE SCALE GENOMIC DNA]</scope>
    <source>
        <strain evidence="1 2">CGMCC 1.7029</strain>
    </source>
</reference>
<dbReference type="RefSeq" id="WP_146285019.1">
    <property type="nucleotide sequence ID" value="NZ_BMLP01000001.1"/>
</dbReference>
<sequence>MDDMPDPTAILATRFGFGLPDATAQSGGVAGMLDALSGEDAGAALWPGPRLGGVLQVTESYRMARRNYRLNNTPEARHAKDEWNARFNADADAYLRRTLARAIDSPDGFRERLVWFWQDHFTTTPRRVEETLISASRTDHAIRPHVAGRFADLLRAAILHPSMLLYLDQVFSVGPDSDVAQTKSIGLNENLARELMELHTLGVSGGYTQGDVRQLAELLTGLVLTGRGRTGFLQRRAEPGAEQVLGRSYDGEGIDPIHAVLNDLARHPDTARHLSRKLAIHFLSDTPDEAVIDRMAAAYLANDTALLPVYAEMLGDPAALSTTFGKVRPPMEIIAAGMRAIGMRGSDVMALEPRLLRRHVRVPLIAMGQGWEDANGPDGWPEDAETWMTAQRVAARISWAMQAPTALWAARGGKQRLPDPRRVLVRSLGPVASPVLQQAVTRAETARDGVGIVIASPEFNRR</sequence>
<dbReference type="EMBL" id="BMLP01000001">
    <property type="protein sequence ID" value="GGO29100.1"/>
    <property type="molecule type" value="Genomic_DNA"/>
</dbReference>
<dbReference type="Pfam" id="PF08811">
    <property type="entry name" value="DUF1800"/>
    <property type="match status" value="1"/>
</dbReference>
<dbReference type="AlphaFoldDB" id="A0A918DC82"/>
<evidence type="ECO:0008006" key="3">
    <source>
        <dbReference type="Google" id="ProtNLM"/>
    </source>
</evidence>
<proteinExistence type="predicted"/>
<name>A0A918DC82_9RHOB</name>
<comment type="caution">
    <text evidence="1">The sequence shown here is derived from an EMBL/GenBank/DDBJ whole genome shotgun (WGS) entry which is preliminary data.</text>
</comment>
<dbReference type="Proteomes" id="UP000598196">
    <property type="component" value="Unassembled WGS sequence"/>
</dbReference>
<keyword evidence="2" id="KW-1185">Reference proteome</keyword>
<accession>A0A918DC82</accession>
<dbReference type="InterPro" id="IPR014917">
    <property type="entry name" value="DUF1800"/>
</dbReference>
<organism evidence="1 2">
    <name type="scientific">Gemmobacter aquaticus</name>
    <dbReference type="NCBI Taxonomy" id="490185"/>
    <lineage>
        <taxon>Bacteria</taxon>
        <taxon>Pseudomonadati</taxon>
        <taxon>Pseudomonadota</taxon>
        <taxon>Alphaproteobacteria</taxon>
        <taxon>Rhodobacterales</taxon>
        <taxon>Paracoccaceae</taxon>
        <taxon>Gemmobacter</taxon>
    </lineage>
</organism>
<evidence type="ECO:0000313" key="2">
    <source>
        <dbReference type="Proteomes" id="UP000598196"/>
    </source>
</evidence>
<dbReference type="OrthoDB" id="9772295at2"/>
<evidence type="ECO:0000313" key="1">
    <source>
        <dbReference type="EMBL" id="GGO29100.1"/>
    </source>
</evidence>
<protein>
    <recommendedName>
        <fullName evidence="3">DUF1800 domain-containing protein</fullName>
    </recommendedName>
</protein>
<gene>
    <name evidence="1" type="ORF">GCM10010991_12610</name>
</gene>